<dbReference type="InterPro" id="IPR043472">
    <property type="entry name" value="Macro_dom-like"/>
</dbReference>
<proteinExistence type="predicted"/>
<keyword evidence="1" id="KW-1133">Transmembrane helix</keyword>
<evidence type="ECO:0000313" key="3">
    <source>
        <dbReference type="EMBL" id="QKJ66325.1"/>
    </source>
</evidence>
<name>A0A6M8SMH3_9NEIS</name>
<evidence type="ECO:0000259" key="2">
    <source>
        <dbReference type="Pfam" id="PF01661"/>
    </source>
</evidence>
<sequence>MRKIINKIINRWLVLSTRKNGYFMAANSLFGIAIILIPFAHESFQELIAKIIIEIACSNWNFACEIKPIVNNSQQIYVLIGIISCILTGLYLYHKGQTPPKNKPNKRITPQIDPIGSNNNVKLFSYCGSILHINNIEVVVTSENQWLNIGTGESMSSRIRILSSEKDEKGQTIICHIEKEINYWKKNKGIGPYQTGETIEIKAAKNTDAYARGVRHTIHAVALKKCSETGEKKISETTNKKIIDKCLKFCEANNISSIFIPIFGLGAGEIDEELAIPATINPIINGMKEYSNNLDVYFGTYREGDAEKVKMYLEDNL</sequence>
<feature type="transmembrane region" description="Helical" evidence="1">
    <location>
        <begin position="76"/>
        <end position="94"/>
    </location>
</feature>
<reference evidence="3 4" key="1">
    <citation type="submission" date="2020-05" db="EMBL/GenBank/DDBJ databases">
        <title>Complete genome sequence of Deefgea sp. D17.</title>
        <authorList>
            <person name="Bae J.-W."/>
            <person name="Han J.E."/>
        </authorList>
    </citation>
    <scope>NUCLEOTIDE SEQUENCE [LARGE SCALE GENOMIC DNA]</scope>
    <source>
        <strain evidence="3 4">D17</strain>
    </source>
</reference>
<dbReference type="AlphaFoldDB" id="A0A6M8SMH3"/>
<dbReference type="KEGG" id="dee:HQN60_06190"/>
<dbReference type="EMBL" id="CP054143">
    <property type="protein sequence ID" value="QKJ66325.1"/>
    <property type="molecule type" value="Genomic_DNA"/>
</dbReference>
<dbReference type="InterPro" id="IPR002589">
    <property type="entry name" value="Macro_dom"/>
</dbReference>
<gene>
    <name evidence="3" type="ORF">HQN60_06190</name>
</gene>
<evidence type="ECO:0000256" key="1">
    <source>
        <dbReference type="SAM" id="Phobius"/>
    </source>
</evidence>
<dbReference type="RefSeq" id="WP_173532829.1">
    <property type="nucleotide sequence ID" value="NZ_CP054143.1"/>
</dbReference>
<evidence type="ECO:0000313" key="4">
    <source>
        <dbReference type="Proteomes" id="UP000504844"/>
    </source>
</evidence>
<keyword evidence="4" id="KW-1185">Reference proteome</keyword>
<organism evidence="3 4">
    <name type="scientific">Deefgea piscis</name>
    <dbReference type="NCBI Taxonomy" id="2739061"/>
    <lineage>
        <taxon>Bacteria</taxon>
        <taxon>Pseudomonadati</taxon>
        <taxon>Pseudomonadota</taxon>
        <taxon>Betaproteobacteria</taxon>
        <taxon>Neisseriales</taxon>
        <taxon>Chitinibacteraceae</taxon>
        <taxon>Deefgea</taxon>
    </lineage>
</organism>
<keyword evidence="1" id="KW-0472">Membrane</keyword>
<dbReference type="Gene3D" id="3.40.220.10">
    <property type="entry name" value="Leucine Aminopeptidase, subunit E, domain 1"/>
    <property type="match status" value="1"/>
</dbReference>
<dbReference type="Proteomes" id="UP000504844">
    <property type="component" value="Chromosome"/>
</dbReference>
<dbReference type="SUPFAM" id="SSF52949">
    <property type="entry name" value="Macro domain-like"/>
    <property type="match status" value="1"/>
</dbReference>
<feature type="domain" description="Macro" evidence="2">
    <location>
        <begin position="197"/>
        <end position="276"/>
    </location>
</feature>
<keyword evidence="1" id="KW-0812">Transmembrane</keyword>
<protein>
    <recommendedName>
        <fullName evidence="2">Macro domain-containing protein</fullName>
    </recommendedName>
</protein>
<accession>A0A6M8SMH3</accession>
<feature type="transmembrane region" description="Helical" evidence="1">
    <location>
        <begin position="21"/>
        <end position="41"/>
    </location>
</feature>
<dbReference type="Pfam" id="PF01661">
    <property type="entry name" value="Macro"/>
    <property type="match status" value="1"/>
</dbReference>